<comment type="caution">
    <text evidence="2">The sequence shown here is derived from an EMBL/GenBank/DDBJ whole genome shotgun (WGS) entry which is preliminary data.</text>
</comment>
<sequence length="140" mass="16002">MNSTIVNMINEYFEEGDFSGAISDEDIEKAERALAVHFPLEYKAFLKSYGSGGICGVEILGVEGSEYASVVEGTERYRKLGLPNKYIVIENVDEFVYCLNTVEGYQVVRWDDTSKKEVIRYSSFDEYLQDSFQEAIDNWD</sequence>
<protein>
    <submittedName>
        <fullName evidence="2">Spore coat protein</fullName>
    </submittedName>
</protein>
<name>A0A235F795_9BACL</name>
<keyword evidence="2" id="KW-0946">Virion</keyword>
<dbReference type="EMBL" id="NOII01000003">
    <property type="protein sequence ID" value="OYD57170.1"/>
    <property type="molecule type" value="Genomic_DNA"/>
</dbReference>
<dbReference type="Pfam" id="PF14567">
    <property type="entry name" value="SUKH_5"/>
    <property type="match status" value="1"/>
</dbReference>
<evidence type="ECO:0000259" key="1">
    <source>
        <dbReference type="SMART" id="SM00860"/>
    </source>
</evidence>
<dbReference type="Gene3D" id="3.40.1580.10">
    <property type="entry name" value="SMI1/KNR4-like"/>
    <property type="match status" value="1"/>
</dbReference>
<accession>A0A235F795</accession>
<dbReference type="AlphaFoldDB" id="A0A235F795"/>
<gene>
    <name evidence="2" type="ORF">CGZ90_10775</name>
</gene>
<dbReference type="SUPFAM" id="SSF160631">
    <property type="entry name" value="SMI1/KNR4-like"/>
    <property type="match status" value="1"/>
</dbReference>
<keyword evidence="3" id="KW-1185">Reference proteome</keyword>
<dbReference type="Proteomes" id="UP000215059">
    <property type="component" value="Unassembled WGS sequence"/>
</dbReference>
<keyword evidence="2" id="KW-0167">Capsid protein</keyword>
<evidence type="ECO:0000313" key="2">
    <source>
        <dbReference type="EMBL" id="OYD57170.1"/>
    </source>
</evidence>
<organism evidence="2 3">
    <name type="scientific">Fictibacillus aquaticus</name>
    <dbReference type="NCBI Taxonomy" id="2021314"/>
    <lineage>
        <taxon>Bacteria</taxon>
        <taxon>Bacillati</taxon>
        <taxon>Bacillota</taxon>
        <taxon>Bacilli</taxon>
        <taxon>Bacillales</taxon>
        <taxon>Fictibacillaceae</taxon>
        <taxon>Fictibacillus</taxon>
    </lineage>
</organism>
<dbReference type="RefSeq" id="WP_094252518.1">
    <property type="nucleotide sequence ID" value="NZ_JBHLXL010000001.1"/>
</dbReference>
<dbReference type="InterPro" id="IPR018958">
    <property type="entry name" value="Knr4/Smi1-like_dom"/>
</dbReference>
<proteinExistence type="predicted"/>
<dbReference type="SMART" id="SM00860">
    <property type="entry name" value="SMI1_KNR4"/>
    <property type="match status" value="1"/>
</dbReference>
<dbReference type="InterPro" id="IPR037883">
    <property type="entry name" value="Knr4/Smi1-like_sf"/>
</dbReference>
<evidence type="ECO:0000313" key="3">
    <source>
        <dbReference type="Proteomes" id="UP000215059"/>
    </source>
</evidence>
<feature type="domain" description="Knr4/Smi1-like" evidence="1">
    <location>
        <begin position="21"/>
        <end position="130"/>
    </location>
</feature>
<dbReference type="OrthoDB" id="5880263at2"/>
<reference evidence="2 3" key="1">
    <citation type="submission" date="2017-07" db="EMBL/GenBank/DDBJ databases">
        <title>Fictibacillus sp. nov. GDSW-R2A3 Genome sequencing and assembly.</title>
        <authorList>
            <person name="Mayilraj S."/>
        </authorList>
    </citation>
    <scope>NUCLEOTIDE SEQUENCE [LARGE SCALE GENOMIC DNA]</scope>
    <source>
        <strain evidence="2 3">GDSW-R2A3</strain>
    </source>
</reference>